<keyword evidence="1" id="KW-0472">Membrane</keyword>
<evidence type="ECO:0000313" key="3">
    <source>
        <dbReference type="Proteomes" id="UP000595197"/>
    </source>
</evidence>
<evidence type="ECO:0000256" key="1">
    <source>
        <dbReference type="SAM" id="Phobius"/>
    </source>
</evidence>
<reference evidence="2" key="1">
    <citation type="submission" date="2021-02" db="EMBL/GenBank/DDBJ databases">
        <title>Skermanella TT6 skin isolate.</title>
        <authorList>
            <person name="Lee K."/>
            <person name="Ganzorig M."/>
        </authorList>
    </citation>
    <scope>NUCLEOTIDE SEQUENCE</scope>
    <source>
        <strain evidence="2">TT6</strain>
    </source>
</reference>
<protein>
    <submittedName>
        <fullName evidence="2">DUF983 domain-containing protein</fullName>
    </submittedName>
</protein>
<evidence type="ECO:0000313" key="2">
    <source>
        <dbReference type="EMBL" id="QQP92521.1"/>
    </source>
</evidence>
<sequence>MQHSRELEPPPGSFLTGLLRGIRRRCPGCGQSHLFSRYVTVVPNCPDCGLETSAYRADDAPPYFTIFVVGHVVIPGMLLLEQKFHPEPWVHMATWVPMTLLLTLALLPPIKGAVIGAQWALRMKS</sequence>
<gene>
    <name evidence="2" type="ORF">IGS68_19275</name>
</gene>
<keyword evidence="1" id="KW-1133">Transmembrane helix</keyword>
<keyword evidence="3" id="KW-1185">Reference proteome</keyword>
<dbReference type="InterPro" id="IPR009325">
    <property type="entry name" value="DUF983"/>
</dbReference>
<organism evidence="2 3">
    <name type="scientific">Skermanella cutis</name>
    <dbReference type="NCBI Taxonomy" id="2775420"/>
    <lineage>
        <taxon>Bacteria</taxon>
        <taxon>Pseudomonadati</taxon>
        <taxon>Pseudomonadota</taxon>
        <taxon>Alphaproteobacteria</taxon>
        <taxon>Rhodospirillales</taxon>
        <taxon>Azospirillaceae</taxon>
        <taxon>Skermanella</taxon>
    </lineage>
</organism>
<dbReference type="EMBL" id="CP067420">
    <property type="protein sequence ID" value="QQP92521.1"/>
    <property type="molecule type" value="Genomic_DNA"/>
</dbReference>
<dbReference type="Proteomes" id="UP000595197">
    <property type="component" value="Chromosome"/>
</dbReference>
<accession>A0ABX7BHG6</accession>
<name>A0ABX7BHG6_9PROT</name>
<proteinExistence type="predicted"/>
<feature type="transmembrane region" description="Helical" evidence="1">
    <location>
        <begin position="100"/>
        <end position="121"/>
    </location>
</feature>
<keyword evidence="1" id="KW-0812">Transmembrane</keyword>
<feature type="transmembrane region" description="Helical" evidence="1">
    <location>
        <begin position="63"/>
        <end position="80"/>
    </location>
</feature>
<dbReference type="Pfam" id="PF06170">
    <property type="entry name" value="DUF983"/>
    <property type="match status" value="1"/>
</dbReference>